<accession>A0A0F7RSM8</accession>
<sequence length="117" mass="13053">MANRSRIASLRTHTDWELDSKFKPPAAAVSYYSLYLQDNNNLLVQCCTYPDLAGMSDEHFKDNFAFDHLEFEQIHTALKLPPTIKTEIKDCKDSCTALLMLLGLAGLTLVSAGSDLL</sequence>
<keyword evidence="1" id="KW-1133">Transmembrane helix</keyword>
<dbReference type="STRING" id="49012.A0A0F7RSM8"/>
<reference evidence="3" key="1">
    <citation type="submission" date="2014-06" db="EMBL/GenBank/DDBJ databases">
        <authorList>
            <person name="Berkman P.J."/>
        </authorList>
    </citation>
    <scope>NUCLEOTIDE SEQUENCE [LARGE SCALE GENOMIC DNA]</scope>
</reference>
<keyword evidence="3" id="KW-1185">Reference proteome</keyword>
<dbReference type="Proteomes" id="UP000242770">
    <property type="component" value="Unassembled WGS sequence"/>
</dbReference>
<keyword evidence="1" id="KW-0472">Membrane</keyword>
<name>A0A0F7RSM8_9BASI</name>
<evidence type="ECO:0000256" key="1">
    <source>
        <dbReference type="SAM" id="Phobius"/>
    </source>
</evidence>
<evidence type="ECO:0000313" key="3">
    <source>
        <dbReference type="Proteomes" id="UP000242770"/>
    </source>
</evidence>
<feature type="transmembrane region" description="Helical" evidence="1">
    <location>
        <begin position="95"/>
        <end position="114"/>
    </location>
</feature>
<protein>
    <submittedName>
        <fullName evidence="2">Uncharacterized protein</fullName>
    </submittedName>
</protein>
<organism evidence="2 3">
    <name type="scientific">Sporisorium scitamineum</name>
    <dbReference type="NCBI Taxonomy" id="49012"/>
    <lineage>
        <taxon>Eukaryota</taxon>
        <taxon>Fungi</taxon>
        <taxon>Dikarya</taxon>
        <taxon>Basidiomycota</taxon>
        <taxon>Ustilaginomycotina</taxon>
        <taxon>Ustilaginomycetes</taxon>
        <taxon>Ustilaginales</taxon>
        <taxon>Ustilaginaceae</taxon>
        <taxon>Sporisorium</taxon>
    </lineage>
</organism>
<evidence type="ECO:0000313" key="2">
    <source>
        <dbReference type="EMBL" id="CDR99591.1"/>
    </source>
</evidence>
<dbReference type="AlphaFoldDB" id="A0A0F7RSM8"/>
<keyword evidence="1" id="KW-0812">Transmembrane</keyword>
<dbReference type="EMBL" id="CCFA01001307">
    <property type="protein sequence ID" value="CDR99591.1"/>
    <property type="molecule type" value="Genomic_DNA"/>
</dbReference>
<gene>
    <name evidence="2" type="primary">SSCI24910.1</name>
</gene>
<proteinExistence type="predicted"/>